<name>A0ABS8SB81_DATST</name>
<evidence type="ECO:0000313" key="2">
    <source>
        <dbReference type="Proteomes" id="UP000823775"/>
    </source>
</evidence>
<dbReference type="Proteomes" id="UP000823775">
    <property type="component" value="Unassembled WGS sequence"/>
</dbReference>
<sequence length="71" mass="8139">MWELGKFVSIDLGHCALDDDKMSLLIKFKPFLNYHFAAVHNWRAMVSIRRRKLLGLCSGSKRLLGSTAKVF</sequence>
<gene>
    <name evidence="1" type="ORF">HAX54_030608</name>
</gene>
<proteinExistence type="predicted"/>
<keyword evidence="2" id="KW-1185">Reference proteome</keyword>
<accession>A0ABS8SB81</accession>
<evidence type="ECO:0000313" key="1">
    <source>
        <dbReference type="EMBL" id="MCD7456081.1"/>
    </source>
</evidence>
<dbReference type="EMBL" id="JACEIK010000385">
    <property type="protein sequence ID" value="MCD7456081.1"/>
    <property type="molecule type" value="Genomic_DNA"/>
</dbReference>
<protein>
    <submittedName>
        <fullName evidence="1">Uncharacterized protein</fullName>
    </submittedName>
</protein>
<reference evidence="1 2" key="1">
    <citation type="journal article" date="2021" name="BMC Genomics">
        <title>Datura genome reveals duplications of psychoactive alkaloid biosynthetic genes and high mutation rate following tissue culture.</title>
        <authorList>
            <person name="Rajewski A."/>
            <person name="Carter-House D."/>
            <person name="Stajich J."/>
            <person name="Litt A."/>
        </authorList>
    </citation>
    <scope>NUCLEOTIDE SEQUENCE [LARGE SCALE GENOMIC DNA]</scope>
    <source>
        <strain evidence="1">AR-01</strain>
    </source>
</reference>
<organism evidence="1 2">
    <name type="scientific">Datura stramonium</name>
    <name type="common">Jimsonweed</name>
    <name type="synonym">Common thornapple</name>
    <dbReference type="NCBI Taxonomy" id="4076"/>
    <lineage>
        <taxon>Eukaryota</taxon>
        <taxon>Viridiplantae</taxon>
        <taxon>Streptophyta</taxon>
        <taxon>Embryophyta</taxon>
        <taxon>Tracheophyta</taxon>
        <taxon>Spermatophyta</taxon>
        <taxon>Magnoliopsida</taxon>
        <taxon>eudicotyledons</taxon>
        <taxon>Gunneridae</taxon>
        <taxon>Pentapetalae</taxon>
        <taxon>asterids</taxon>
        <taxon>lamiids</taxon>
        <taxon>Solanales</taxon>
        <taxon>Solanaceae</taxon>
        <taxon>Solanoideae</taxon>
        <taxon>Datureae</taxon>
        <taxon>Datura</taxon>
    </lineage>
</organism>
<comment type="caution">
    <text evidence="1">The sequence shown here is derived from an EMBL/GenBank/DDBJ whole genome shotgun (WGS) entry which is preliminary data.</text>
</comment>